<keyword evidence="3 5" id="KW-1133">Transmembrane helix</keyword>
<accession>A0AAV8XHT7</accession>
<dbReference type="GO" id="GO:0016020">
    <property type="term" value="C:membrane"/>
    <property type="evidence" value="ECO:0007669"/>
    <property type="project" value="UniProtKB-SubCell"/>
</dbReference>
<feature type="transmembrane region" description="Helical" evidence="5">
    <location>
        <begin position="163"/>
        <end position="184"/>
    </location>
</feature>
<comment type="subcellular location">
    <subcellularLocation>
        <location evidence="1">Membrane</location>
        <topology evidence="1">Multi-pass membrane protein</topology>
    </subcellularLocation>
</comment>
<dbReference type="InterPro" id="IPR036259">
    <property type="entry name" value="MFS_trans_sf"/>
</dbReference>
<name>A0AAV8XHT7_9CUCU</name>
<reference evidence="6" key="1">
    <citation type="journal article" date="2023" name="Insect Mol. Biol.">
        <title>Genome sequencing provides insights into the evolution of gene families encoding plant cell wall-degrading enzymes in longhorned beetles.</title>
        <authorList>
            <person name="Shin N.R."/>
            <person name="Okamura Y."/>
            <person name="Kirsch R."/>
            <person name="Pauchet Y."/>
        </authorList>
    </citation>
    <scope>NUCLEOTIDE SEQUENCE</scope>
    <source>
        <strain evidence="6">AMC_N1</strain>
    </source>
</reference>
<dbReference type="Proteomes" id="UP001162162">
    <property type="component" value="Unassembled WGS sequence"/>
</dbReference>
<feature type="transmembrane region" description="Helical" evidence="5">
    <location>
        <begin position="128"/>
        <end position="151"/>
    </location>
</feature>
<evidence type="ECO:0000256" key="3">
    <source>
        <dbReference type="ARBA" id="ARBA00022989"/>
    </source>
</evidence>
<dbReference type="PANTHER" id="PTHR10924">
    <property type="entry name" value="MAJOR FACILITATOR SUPERFAMILY PROTEIN-RELATED"/>
    <property type="match status" value="1"/>
</dbReference>
<dbReference type="GO" id="GO:0097037">
    <property type="term" value="P:heme export"/>
    <property type="evidence" value="ECO:0007669"/>
    <property type="project" value="TreeGrafter"/>
</dbReference>
<organism evidence="6 7">
    <name type="scientific">Aromia moschata</name>
    <dbReference type="NCBI Taxonomy" id="1265417"/>
    <lineage>
        <taxon>Eukaryota</taxon>
        <taxon>Metazoa</taxon>
        <taxon>Ecdysozoa</taxon>
        <taxon>Arthropoda</taxon>
        <taxon>Hexapoda</taxon>
        <taxon>Insecta</taxon>
        <taxon>Pterygota</taxon>
        <taxon>Neoptera</taxon>
        <taxon>Endopterygota</taxon>
        <taxon>Coleoptera</taxon>
        <taxon>Polyphaga</taxon>
        <taxon>Cucujiformia</taxon>
        <taxon>Chrysomeloidea</taxon>
        <taxon>Cerambycidae</taxon>
        <taxon>Cerambycinae</taxon>
        <taxon>Callichromatini</taxon>
        <taxon>Aromia</taxon>
    </lineage>
</organism>
<feature type="transmembrane region" description="Helical" evidence="5">
    <location>
        <begin position="288"/>
        <end position="307"/>
    </location>
</feature>
<dbReference type="AlphaFoldDB" id="A0AAV8XHT7"/>
<feature type="transmembrane region" description="Helical" evidence="5">
    <location>
        <begin position="104"/>
        <end position="122"/>
    </location>
</feature>
<comment type="caution">
    <text evidence="6">The sequence shown here is derived from an EMBL/GenBank/DDBJ whole genome shotgun (WGS) entry which is preliminary data.</text>
</comment>
<feature type="transmembrane region" description="Helical" evidence="5">
    <location>
        <begin position="75"/>
        <end position="97"/>
    </location>
</feature>
<dbReference type="Pfam" id="PF07690">
    <property type="entry name" value="MFS_1"/>
    <property type="match status" value="1"/>
</dbReference>
<evidence type="ECO:0000313" key="6">
    <source>
        <dbReference type="EMBL" id="KAJ8938159.1"/>
    </source>
</evidence>
<keyword evidence="2 5" id="KW-0812">Transmembrane</keyword>
<dbReference type="Gene3D" id="1.20.1250.20">
    <property type="entry name" value="MFS general substrate transporter like domains"/>
    <property type="match status" value="1"/>
</dbReference>
<evidence type="ECO:0000256" key="1">
    <source>
        <dbReference type="ARBA" id="ARBA00004141"/>
    </source>
</evidence>
<dbReference type="GO" id="GO:0020037">
    <property type="term" value="F:heme binding"/>
    <property type="evidence" value="ECO:0007669"/>
    <property type="project" value="TreeGrafter"/>
</dbReference>
<evidence type="ECO:0000256" key="5">
    <source>
        <dbReference type="SAM" id="Phobius"/>
    </source>
</evidence>
<evidence type="ECO:0000313" key="7">
    <source>
        <dbReference type="Proteomes" id="UP001162162"/>
    </source>
</evidence>
<dbReference type="EMBL" id="JAPWTK010000580">
    <property type="protein sequence ID" value="KAJ8938159.1"/>
    <property type="molecule type" value="Genomic_DNA"/>
</dbReference>
<dbReference type="InterPro" id="IPR049680">
    <property type="entry name" value="FLVCR1-2_SLC49-like"/>
</dbReference>
<dbReference type="SUPFAM" id="SSF103473">
    <property type="entry name" value="MFS general substrate transporter"/>
    <property type="match status" value="1"/>
</dbReference>
<evidence type="ECO:0000256" key="2">
    <source>
        <dbReference type="ARBA" id="ARBA00022692"/>
    </source>
</evidence>
<gene>
    <name evidence="6" type="ORF">NQ318_011924</name>
</gene>
<dbReference type="GO" id="GO:0015232">
    <property type="term" value="F:heme transmembrane transporter activity"/>
    <property type="evidence" value="ECO:0007669"/>
    <property type="project" value="TreeGrafter"/>
</dbReference>
<keyword evidence="4 5" id="KW-0472">Membrane</keyword>
<feature type="transmembrane region" description="Helical" evidence="5">
    <location>
        <begin position="37"/>
        <end position="55"/>
    </location>
</feature>
<dbReference type="PANTHER" id="PTHR10924:SF4">
    <property type="entry name" value="GH15861P"/>
    <property type="match status" value="1"/>
</dbReference>
<dbReference type="InterPro" id="IPR011701">
    <property type="entry name" value="MFS"/>
</dbReference>
<keyword evidence="7" id="KW-1185">Reference proteome</keyword>
<evidence type="ECO:0000256" key="4">
    <source>
        <dbReference type="ARBA" id="ARBA00023136"/>
    </source>
</evidence>
<protein>
    <submittedName>
        <fullName evidence="6">Uncharacterized protein</fullName>
    </submittedName>
</protein>
<proteinExistence type="predicted"/>
<sequence length="335" mass="37589">MLQYFVTKMEHDQNVQEKFLKKKDENTGKIKAYKRRWIILLIFTIYATINAYQWIEYSSITHVVAKYYHVSTLAVDWTSIIYMALYPIFVIPASYIIDKKGLRTAGLIGCIGTALGTGIKVFSIRNDLFWVVLCGQAIVSASQVVIICLPPKIAAVWFKPNEVSTACSLGVIGSQVGVAAGYLLSPIFVRDSDNLEDIGAGLKQLCWLLADFPNEPPLPPSVAQAVIREKREVFQAKNVFHVPKEVIPQQTVCHSYGSVRVEYRCFVCSGYSAKSIHSSGASEDSGRMGFVSVIAGIIGMFVFGIILDKTHKYKQVPRFPFRKQWKRHYLFISVA</sequence>